<evidence type="ECO:0000313" key="2">
    <source>
        <dbReference type="Proteomes" id="UP000008909"/>
    </source>
</evidence>
<organism evidence="1 2">
    <name type="scientific">Clonorchis sinensis</name>
    <name type="common">Chinese liver fluke</name>
    <dbReference type="NCBI Taxonomy" id="79923"/>
    <lineage>
        <taxon>Eukaryota</taxon>
        <taxon>Metazoa</taxon>
        <taxon>Spiralia</taxon>
        <taxon>Lophotrochozoa</taxon>
        <taxon>Platyhelminthes</taxon>
        <taxon>Trematoda</taxon>
        <taxon>Digenea</taxon>
        <taxon>Opisthorchiida</taxon>
        <taxon>Opisthorchiata</taxon>
        <taxon>Opisthorchiidae</taxon>
        <taxon>Clonorchis</taxon>
    </lineage>
</organism>
<proteinExistence type="predicted"/>
<dbReference type="Proteomes" id="UP000008909">
    <property type="component" value="Unassembled WGS sequence"/>
</dbReference>
<accession>G7YJ72</accession>
<protein>
    <submittedName>
        <fullName evidence="1">Uncharacterized protein</fullName>
    </submittedName>
</protein>
<dbReference type="EMBL" id="DF143398">
    <property type="protein sequence ID" value="GAA53005.1"/>
    <property type="molecule type" value="Genomic_DNA"/>
</dbReference>
<gene>
    <name evidence="1" type="ORF">CLF_109304</name>
</gene>
<reference key="2">
    <citation type="submission" date="2011-10" db="EMBL/GenBank/DDBJ databases">
        <title>The genome and transcriptome sequence of Clonorchis sinensis provide insights into the carcinogenic liver fluke.</title>
        <authorList>
            <person name="Wang X."/>
            <person name="Huang Y."/>
            <person name="Chen W."/>
            <person name="Liu H."/>
            <person name="Guo L."/>
            <person name="Chen Y."/>
            <person name="Luo F."/>
            <person name="Zhou W."/>
            <person name="Sun J."/>
            <person name="Mao Q."/>
            <person name="Liang P."/>
            <person name="Zhou C."/>
            <person name="Tian Y."/>
            <person name="Men J."/>
            <person name="Lv X."/>
            <person name="Huang L."/>
            <person name="Zhou J."/>
            <person name="Hu Y."/>
            <person name="Li R."/>
            <person name="Zhang F."/>
            <person name="Lei H."/>
            <person name="Li X."/>
            <person name="Hu X."/>
            <person name="Liang C."/>
            <person name="Xu J."/>
            <person name="Wu Z."/>
            <person name="Yu X."/>
        </authorList>
    </citation>
    <scope>NUCLEOTIDE SEQUENCE</scope>
    <source>
        <strain>Henan</strain>
    </source>
</reference>
<sequence length="133" mass="15739">MVCDYQGRRVIIKGWLSPKSLTERVEASISQPFSFRNSLEFREMCTAAEITIRTKQQYNASRLFRIECRTYKKKSSLRFPNLPTLSTVMWFQREARRNPTASLVYDVFFTWMYCTNVAPCYTWCDLRDIAYAA</sequence>
<name>G7YJ72_CLOSI</name>
<dbReference type="AlphaFoldDB" id="G7YJ72"/>
<keyword evidence="2" id="KW-1185">Reference proteome</keyword>
<reference evidence="1" key="1">
    <citation type="journal article" date="2011" name="Genome Biol.">
        <title>The draft genome of the carcinogenic human liver fluke Clonorchis sinensis.</title>
        <authorList>
            <person name="Wang X."/>
            <person name="Chen W."/>
            <person name="Huang Y."/>
            <person name="Sun J."/>
            <person name="Men J."/>
            <person name="Liu H."/>
            <person name="Luo F."/>
            <person name="Guo L."/>
            <person name="Lv X."/>
            <person name="Deng C."/>
            <person name="Zhou C."/>
            <person name="Fan Y."/>
            <person name="Li X."/>
            <person name="Huang L."/>
            <person name="Hu Y."/>
            <person name="Liang C."/>
            <person name="Hu X."/>
            <person name="Xu J."/>
            <person name="Yu X."/>
        </authorList>
    </citation>
    <scope>NUCLEOTIDE SEQUENCE [LARGE SCALE GENOMIC DNA]</scope>
    <source>
        <strain evidence="1">Henan</strain>
    </source>
</reference>
<evidence type="ECO:0000313" key="1">
    <source>
        <dbReference type="EMBL" id="GAA53005.1"/>
    </source>
</evidence>